<dbReference type="GO" id="GO:0003690">
    <property type="term" value="F:double-stranded DNA binding"/>
    <property type="evidence" value="ECO:0007669"/>
    <property type="project" value="TreeGrafter"/>
</dbReference>
<evidence type="ECO:0000256" key="1">
    <source>
        <dbReference type="ARBA" id="ARBA00004123"/>
    </source>
</evidence>
<dbReference type="GO" id="GO:0000794">
    <property type="term" value="C:condensed nuclear chromosome"/>
    <property type="evidence" value="ECO:0007669"/>
    <property type="project" value="TreeGrafter"/>
</dbReference>
<dbReference type="EMBL" id="LHPF02000045">
    <property type="protein sequence ID" value="PSC67907.1"/>
    <property type="molecule type" value="Genomic_DNA"/>
</dbReference>
<evidence type="ECO:0000256" key="4">
    <source>
        <dbReference type="ARBA" id="ARBA00023242"/>
    </source>
</evidence>
<dbReference type="InterPro" id="IPR036388">
    <property type="entry name" value="WH-like_DNA-bd_sf"/>
</dbReference>
<dbReference type="GO" id="GO:0000709">
    <property type="term" value="P:meiotic joint molecule formation"/>
    <property type="evidence" value="ECO:0007669"/>
    <property type="project" value="TreeGrafter"/>
</dbReference>
<feature type="compositionally biased region" description="Low complexity" evidence="7">
    <location>
        <begin position="92"/>
        <end position="105"/>
    </location>
</feature>
<comment type="similarity">
    <text evidence="2">Belongs to the HOP2 family.</text>
</comment>
<feature type="region of interest" description="Disordered" evidence="7">
    <location>
        <begin position="78"/>
        <end position="105"/>
    </location>
</feature>
<keyword evidence="3" id="KW-0233">DNA recombination</keyword>
<dbReference type="Gene3D" id="1.10.10.10">
    <property type="entry name" value="Winged helix-like DNA-binding domain superfamily/Winged helix DNA-binding domain"/>
    <property type="match status" value="1"/>
</dbReference>
<evidence type="ECO:0000256" key="5">
    <source>
        <dbReference type="ARBA" id="ARBA00023254"/>
    </source>
</evidence>
<sequence length="205" mass="22146">MLATKGVKKPTAEKALEALAAAGKLVRKEYGKSKIYWPSQEGRAALTPEESAAKQARIKELQDELRGVEEQVVAQRRELAASNSSHTDEQMQDSAAEAQQKQAANATKLAGLRSGARLISAADVAAVEKACKTMVELWGRHRRDFRSLWNNVSEGLSGKEEALFEEMGVDSDKMVGADFEGAKALSQPVSKGAKPVGQPGKKARR</sequence>
<dbReference type="STRING" id="554055.A0A2P6V1C7"/>
<dbReference type="InterPro" id="IPR010776">
    <property type="entry name" value="Hop2_WH_dom"/>
</dbReference>
<evidence type="ECO:0000256" key="2">
    <source>
        <dbReference type="ARBA" id="ARBA00007922"/>
    </source>
</evidence>
<reference evidence="9 10" key="1">
    <citation type="journal article" date="2018" name="Plant J.">
        <title>Genome sequences of Chlorella sorokiniana UTEX 1602 and Micractinium conductrix SAG 241.80: implications to maltose excretion by a green alga.</title>
        <authorList>
            <person name="Arriola M.B."/>
            <person name="Velmurugan N."/>
            <person name="Zhang Y."/>
            <person name="Plunkett M.H."/>
            <person name="Hondzo H."/>
            <person name="Barney B.M."/>
        </authorList>
    </citation>
    <scope>NUCLEOTIDE SEQUENCE [LARGE SCALE GENOMIC DNA]</scope>
    <source>
        <strain evidence="9 10">SAG 241.80</strain>
    </source>
</reference>
<dbReference type="GO" id="GO:0120230">
    <property type="term" value="F:recombinase activator activity"/>
    <property type="evidence" value="ECO:0007669"/>
    <property type="project" value="TreeGrafter"/>
</dbReference>
<feature type="coiled-coil region" evidence="6">
    <location>
        <begin position="51"/>
        <end position="78"/>
    </location>
</feature>
<dbReference type="Proteomes" id="UP000239649">
    <property type="component" value="Unassembled WGS sequence"/>
</dbReference>
<dbReference type="Pfam" id="PF07106">
    <property type="entry name" value="WHD_TBPIP"/>
    <property type="match status" value="1"/>
</dbReference>
<comment type="subcellular location">
    <subcellularLocation>
        <location evidence="1">Nucleus</location>
    </subcellularLocation>
</comment>
<proteinExistence type="inferred from homology"/>
<evidence type="ECO:0000313" key="10">
    <source>
        <dbReference type="Proteomes" id="UP000239649"/>
    </source>
</evidence>
<evidence type="ECO:0000256" key="6">
    <source>
        <dbReference type="SAM" id="Coils"/>
    </source>
</evidence>
<gene>
    <name evidence="9" type="ORF">C2E20_8445</name>
</gene>
<keyword evidence="6" id="KW-0175">Coiled coil</keyword>
<name>A0A2P6V1C7_9CHLO</name>
<keyword evidence="10" id="KW-1185">Reference proteome</keyword>
<evidence type="ECO:0000259" key="8">
    <source>
        <dbReference type="Pfam" id="PF07106"/>
    </source>
</evidence>
<dbReference type="AlphaFoldDB" id="A0A2P6V1C7"/>
<accession>A0A2P6V1C7</accession>
<dbReference type="GO" id="GO:0120231">
    <property type="term" value="C:DNA recombinase auxiliary factor complex"/>
    <property type="evidence" value="ECO:0007669"/>
    <property type="project" value="TreeGrafter"/>
</dbReference>
<dbReference type="PANTHER" id="PTHR15938:SF0">
    <property type="entry name" value="HOMOLOGOUS-PAIRING PROTEIN 2 HOMOLOG"/>
    <property type="match status" value="1"/>
</dbReference>
<dbReference type="OrthoDB" id="272266at2759"/>
<dbReference type="GO" id="GO:0010774">
    <property type="term" value="P:meiotic strand invasion involved in reciprocal meiotic recombination"/>
    <property type="evidence" value="ECO:0007669"/>
    <property type="project" value="TreeGrafter"/>
</dbReference>
<evidence type="ECO:0000313" key="9">
    <source>
        <dbReference type="EMBL" id="PSC67907.1"/>
    </source>
</evidence>
<evidence type="ECO:0000256" key="7">
    <source>
        <dbReference type="SAM" id="MobiDB-lite"/>
    </source>
</evidence>
<feature type="domain" description="Homologous-pairing protein 2 winged helix" evidence="8">
    <location>
        <begin position="5"/>
        <end position="36"/>
    </location>
</feature>
<dbReference type="GO" id="GO:0007129">
    <property type="term" value="P:homologous chromosome pairing at meiosis"/>
    <property type="evidence" value="ECO:0007669"/>
    <property type="project" value="TreeGrafter"/>
</dbReference>
<feature type="region of interest" description="Disordered" evidence="7">
    <location>
        <begin position="182"/>
        <end position="205"/>
    </location>
</feature>
<evidence type="ECO:0000256" key="3">
    <source>
        <dbReference type="ARBA" id="ARBA00023172"/>
    </source>
</evidence>
<dbReference type="PANTHER" id="PTHR15938">
    <property type="entry name" value="TBP-1 INTERACTING PROTEIN"/>
    <property type="match status" value="1"/>
</dbReference>
<organism evidence="9 10">
    <name type="scientific">Micractinium conductrix</name>
    <dbReference type="NCBI Taxonomy" id="554055"/>
    <lineage>
        <taxon>Eukaryota</taxon>
        <taxon>Viridiplantae</taxon>
        <taxon>Chlorophyta</taxon>
        <taxon>core chlorophytes</taxon>
        <taxon>Trebouxiophyceae</taxon>
        <taxon>Chlorellales</taxon>
        <taxon>Chlorellaceae</taxon>
        <taxon>Chlorella clade</taxon>
        <taxon>Micractinium</taxon>
    </lineage>
</organism>
<protein>
    <submittedName>
        <fullName evidence="9">Homologous-pairing 2-like protein</fullName>
    </submittedName>
</protein>
<comment type="caution">
    <text evidence="9">The sequence shown here is derived from an EMBL/GenBank/DDBJ whole genome shotgun (WGS) entry which is preliminary data.</text>
</comment>
<keyword evidence="5" id="KW-0469">Meiosis</keyword>
<keyword evidence="4" id="KW-0539">Nucleus</keyword>